<evidence type="ECO:0000256" key="8">
    <source>
        <dbReference type="ARBA" id="ARBA00022840"/>
    </source>
</evidence>
<feature type="binding site" evidence="11">
    <location>
        <position position="113"/>
    </location>
    <ligand>
        <name>ATP</name>
        <dbReference type="ChEBI" id="CHEBI:30616"/>
    </ligand>
</feature>
<dbReference type="Gene3D" id="3.40.1190.20">
    <property type="match status" value="1"/>
</dbReference>
<evidence type="ECO:0000256" key="6">
    <source>
        <dbReference type="ARBA" id="ARBA00022741"/>
    </source>
</evidence>
<evidence type="ECO:0000313" key="15">
    <source>
        <dbReference type="Proteomes" id="UP001519348"/>
    </source>
</evidence>
<protein>
    <recommendedName>
        <fullName evidence="11">Hydroxyethylthiazole kinase</fullName>
        <ecNumber evidence="11">2.7.1.50</ecNumber>
    </recommendedName>
    <alternativeName>
        <fullName evidence="11">4-methyl-5-beta-hydroxyethylthiazole kinase</fullName>
        <shortName evidence="11">TH kinase</shortName>
        <shortName evidence="11">Thz kinase</shortName>
    </alternativeName>
</protein>
<keyword evidence="6 11" id="KW-0547">Nucleotide-binding</keyword>
<proteinExistence type="inferred from homology"/>
<evidence type="ECO:0000256" key="3">
    <source>
        <dbReference type="ARBA" id="ARBA00004868"/>
    </source>
</evidence>
<dbReference type="InterPro" id="IPR029056">
    <property type="entry name" value="Ribokinase-like"/>
</dbReference>
<keyword evidence="10 11" id="KW-0784">Thiamine biosynthesis</keyword>
<reference evidence="14" key="2">
    <citation type="submission" date="2016-10" db="EMBL/GenBank/DDBJ databases">
        <authorList>
            <person name="Varghese N."/>
            <person name="Submissions S."/>
        </authorList>
    </citation>
    <scope>NUCLEOTIDE SEQUENCE [LARGE SCALE GENOMIC DNA]</scope>
    <source>
        <strain evidence="14">CGMCC 1.8911</strain>
    </source>
</reference>
<dbReference type="AlphaFoldDB" id="A0A1G9DQY1"/>
<dbReference type="GO" id="GO:0004417">
    <property type="term" value="F:hydroxyethylthiazole kinase activity"/>
    <property type="evidence" value="ECO:0007669"/>
    <property type="project" value="UniProtKB-UniRule"/>
</dbReference>
<comment type="pathway">
    <text evidence="3 11">Cofactor biosynthesis; thiamine diphosphate biosynthesis; 4-methyl-5-(2-phosphoethyl)-thiazole from 5-(2-hydroxyethyl)-4-methylthiazole: step 1/1.</text>
</comment>
<dbReference type="GO" id="GO:0009229">
    <property type="term" value="P:thiamine diphosphate biosynthetic process"/>
    <property type="evidence" value="ECO:0007669"/>
    <property type="project" value="UniProtKB-UniRule"/>
</dbReference>
<gene>
    <name evidence="11" type="primary">thiM</name>
    <name evidence="12" type="ORF">J2Z27_001242</name>
    <name evidence="13" type="ORF">SAMN05216187_11325</name>
</gene>
<dbReference type="GO" id="GO:0009228">
    <property type="term" value="P:thiamine biosynthetic process"/>
    <property type="evidence" value="ECO:0007669"/>
    <property type="project" value="UniProtKB-KW"/>
</dbReference>
<comment type="similarity">
    <text evidence="11">Belongs to the Thz kinase family.</text>
</comment>
<comment type="function">
    <text evidence="11">Catalyzes the phosphorylation of the hydroxyl group of 4-methyl-5-beta-hydroxyethylthiazole (THZ).</text>
</comment>
<dbReference type="EMBL" id="JAGGKN010000003">
    <property type="protein sequence ID" value="MBP1952203.1"/>
    <property type="molecule type" value="Genomic_DNA"/>
</dbReference>
<dbReference type="NCBIfam" id="NF006830">
    <property type="entry name" value="PRK09355.1"/>
    <property type="match status" value="1"/>
</dbReference>
<dbReference type="Proteomes" id="UP000242700">
    <property type="component" value="Unassembled WGS sequence"/>
</dbReference>
<dbReference type="PRINTS" id="PR01099">
    <property type="entry name" value="HYETHTZKNASE"/>
</dbReference>
<dbReference type="PIRSF" id="PIRSF000513">
    <property type="entry name" value="Thz_kinase"/>
    <property type="match status" value="1"/>
</dbReference>
<evidence type="ECO:0000256" key="9">
    <source>
        <dbReference type="ARBA" id="ARBA00022842"/>
    </source>
</evidence>
<dbReference type="Pfam" id="PF02110">
    <property type="entry name" value="HK"/>
    <property type="match status" value="1"/>
</dbReference>
<dbReference type="GO" id="GO:0005524">
    <property type="term" value="F:ATP binding"/>
    <property type="evidence" value="ECO:0007669"/>
    <property type="project" value="UniProtKB-UniRule"/>
</dbReference>
<reference evidence="13" key="1">
    <citation type="submission" date="2016-10" db="EMBL/GenBank/DDBJ databases">
        <authorList>
            <person name="de Groot N.N."/>
        </authorList>
    </citation>
    <scope>NUCLEOTIDE SEQUENCE [LARGE SCALE GENOMIC DNA]</scope>
    <source>
        <strain evidence="13">CGMCC 1.8911</strain>
    </source>
</reference>
<comment type="cofactor">
    <cofactor evidence="2 11">
        <name>Mg(2+)</name>
        <dbReference type="ChEBI" id="CHEBI:18420"/>
    </cofactor>
</comment>
<keyword evidence="8 11" id="KW-0067">ATP-binding</keyword>
<accession>A0A1G9DQY1</accession>
<comment type="catalytic activity">
    <reaction evidence="1 11">
        <text>5-(2-hydroxyethyl)-4-methylthiazole + ATP = 4-methyl-5-(2-phosphooxyethyl)-thiazole + ADP + H(+)</text>
        <dbReference type="Rhea" id="RHEA:24212"/>
        <dbReference type="ChEBI" id="CHEBI:15378"/>
        <dbReference type="ChEBI" id="CHEBI:17957"/>
        <dbReference type="ChEBI" id="CHEBI:30616"/>
        <dbReference type="ChEBI" id="CHEBI:58296"/>
        <dbReference type="ChEBI" id="CHEBI:456216"/>
        <dbReference type="EC" id="2.7.1.50"/>
    </reaction>
</comment>
<evidence type="ECO:0000256" key="2">
    <source>
        <dbReference type="ARBA" id="ARBA00001946"/>
    </source>
</evidence>
<evidence type="ECO:0000256" key="5">
    <source>
        <dbReference type="ARBA" id="ARBA00022723"/>
    </source>
</evidence>
<dbReference type="UniPathway" id="UPA00060">
    <property type="reaction ID" value="UER00139"/>
</dbReference>
<feature type="binding site" evidence="11">
    <location>
        <position position="185"/>
    </location>
    <ligand>
        <name>substrate</name>
    </ligand>
</feature>
<sequence length="256" mass="27357">MLKKLREQSPLIVCITNDVVKPFTANSLLALGASPIMSGEKKEADDIMKHAGALLLNIGTCSEDKIPLYTEMAARANQYNVPIVLDPVGYGASEFRKDLTDTLIRNYDIALVKGNAGEIQALGGQEGASKGVDSIFKGNVLKIAEAAEKLLKVPVLVTGETDAFVSSSEKLTMHNGHSFQEKITGSGCVLGAITAAFLAVNNSSKSIVHAVSLYNIAAKRAALKANGPGTFAASLIDEIYLFKAEDDKEKRVMHYE</sequence>
<dbReference type="CDD" id="cd01170">
    <property type="entry name" value="THZ_kinase"/>
    <property type="match status" value="1"/>
</dbReference>
<dbReference type="EMBL" id="FNFI01000013">
    <property type="protein sequence ID" value="SDK66297.1"/>
    <property type="molecule type" value="Genomic_DNA"/>
</dbReference>
<dbReference type="EC" id="2.7.1.50" evidence="11"/>
<keyword evidence="4 11" id="KW-0808">Transferase</keyword>
<evidence type="ECO:0000313" key="12">
    <source>
        <dbReference type="EMBL" id="MBP1952203.1"/>
    </source>
</evidence>
<name>A0A1G9DQY1_9STAP</name>
<evidence type="ECO:0000256" key="4">
    <source>
        <dbReference type="ARBA" id="ARBA00022679"/>
    </source>
</evidence>
<dbReference type="InterPro" id="IPR000417">
    <property type="entry name" value="Hyethyz_kinase"/>
</dbReference>
<reference evidence="12 15" key="3">
    <citation type="submission" date="2021-03" db="EMBL/GenBank/DDBJ databases">
        <title>Genomic Encyclopedia of Type Strains, Phase IV (KMG-IV): sequencing the most valuable type-strain genomes for metagenomic binning, comparative biology and taxonomic classification.</title>
        <authorList>
            <person name="Goeker M."/>
        </authorList>
    </citation>
    <scope>NUCLEOTIDE SEQUENCE [LARGE SCALE GENOMIC DNA]</scope>
    <source>
        <strain evidence="12 15">DSM 22420</strain>
    </source>
</reference>
<keyword evidence="5 11" id="KW-0479">Metal-binding</keyword>
<evidence type="ECO:0000256" key="1">
    <source>
        <dbReference type="ARBA" id="ARBA00001771"/>
    </source>
</evidence>
<dbReference type="STRING" id="586411.SAMN05216187_11325"/>
<keyword evidence="9 11" id="KW-0460">Magnesium</keyword>
<dbReference type="HAMAP" id="MF_00228">
    <property type="entry name" value="Thz_kinase"/>
    <property type="match status" value="1"/>
</dbReference>
<dbReference type="RefSeq" id="WP_231957222.1">
    <property type="nucleotide sequence ID" value="NZ_BMCN01000003.1"/>
</dbReference>
<dbReference type="SUPFAM" id="SSF53613">
    <property type="entry name" value="Ribokinase-like"/>
    <property type="match status" value="1"/>
</dbReference>
<evidence type="ECO:0000313" key="13">
    <source>
        <dbReference type="EMBL" id="SDK66297.1"/>
    </source>
</evidence>
<organism evidence="13 14">
    <name type="scientific">Jeotgalicoccus aerolatus</name>
    <dbReference type="NCBI Taxonomy" id="709510"/>
    <lineage>
        <taxon>Bacteria</taxon>
        <taxon>Bacillati</taxon>
        <taxon>Bacillota</taxon>
        <taxon>Bacilli</taxon>
        <taxon>Bacillales</taxon>
        <taxon>Staphylococcaceae</taxon>
        <taxon>Jeotgalicoccus</taxon>
    </lineage>
</organism>
<evidence type="ECO:0000313" key="14">
    <source>
        <dbReference type="Proteomes" id="UP000242700"/>
    </source>
</evidence>
<evidence type="ECO:0000256" key="11">
    <source>
        <dbReference type="HAMAP-Rule" id="MF_00228"/>
    </source>
</evidence>
<feature type="binding site" evidence="11">
    <location>
        <position position="158"/>
    </location>
    <ligand>
        <name>ATP</name>
        <dbReference type="ChEBI" id="CHEBI:30616"/>
    </ligand>
</feature>
<feature type="binding site" evidence="11">
    <location>
        <position position="37"/>
    </location>
    <ligand>
        <name>substrate</name>
    </ligand>
</feature>
<keyword evidence="7 11" id="KW-0418">Kinase</keyword>
<dbReference type="Proteomes" id="UP001519348">
    <property type="component" value="Unassembled WGS sequence"/>
</dbReference>
<dbReference type="GO" id="GO:0000287">
    <property type="term" value="F:magnesium ion binding"/>
    <property type="evidence" value="ECO:0007669"/>
    <property type="project" value="UniProtKB-UniRule"/>
</dbReference>
<evidence type="ECO:0000256" key="7">
    <source>
        <dbReference type="ARBA" id="ARBA00022777"/>
    </source>
</evidence>
<evidence type="ECO:0000256" key="10">
    <source>
        <dbReference type="ARBA" id="ARBA00022977"/>
    </source>
</evidence>
<keyword evidence="15" id="KW-1185">Reference proteome</keyword>